<dbReference type="OrthoDB" id="3556558at2759"/>
<evidence type="ECO:0000313" key="4">
    <source>
        <dbReference type="Proteomes" id="UP000462212"/>
    </source>
</evidence>
<feature type="compositionally biased region" description="Polar residues" evidence="1">
    <location>
        <begin position="40"/>
        <end position="50"/>
    </location>
</feature>
<dbReference type="CDD" id="cd18186">
    <property type="entry name" value="BTB_POZ_ZBTB_KLHL-like"/>
    <property type="match status" value="1"/>
</dbReference>
<accession>A0A8H8RC97</accession>
<dbReference type="EMBL" id="QGMJ01001010">
    <property type="protein sequence ID" value="TVY32519.1"/>
    <property type="molecule type" value="Genomic_DNA"/>
</dbReference>
<dbReference type="PANTHER" id="PTHR47843">
    <property type="entry name" value="BTB DOMAIN-CONTAINING PROTEIN-RELATED"/>
    <property type="match status" value="1"/>
</dbReference>
<dbReference type="SUPFAM" id="SSF54695">
    <property type="entry name" value="POZ domain"/>
    <property type="match status" value="1"/>
</dbReference>
<proteinExistence type="predicted"/>
<dbReference type="AlphaFoldDB" id="A0A8H8RC97"/>
<reference evidence="3 4" key="1">
    <citation type="submission" date="2018-05" db="EMBL/GenBank/DDBJ databases">
        <title>Genome sequencing and assembly of the regulated plant pathogen Lachnellula willkommii and related sister species for the development of diagnostic species identification markers.</title>
        <authorList>
            <person name="Giroux E."/>
            <person name="Bilodeau G."/>
        </authorList>
    </citation>
    <scope>NUCLEOTIDE SEQUENCE [LARGE SCALE GENOMIC DNA]</scope>
    <source>
        <strain evidence="3 4">CBS 197.66</strain>
    </source>
</reference>
<dbReference type="Proteomes" id="UP000462212">
    <property type="component" value="Unassembled WGS sequence"/>
</dbReference>
<dbReference type="Pfam" id="PF00651">
    <property type="entry name" value="BTB"/>
    <property type="match status" value="1"/>
</dbReference>
<dbReference type="Gene3D" id="3.30.710.10">
    <property type="entry name" value="Potassium Channel Kv1.1, Chain A"/>
    <property type="match status" value="1"/>
</dbReference>
<evidence type="ECO:0000256" key="1">
    <source>
        <dbReference type="SAM" id="MobiDB-lite"/>
    </source>
</evidence>
<gene>
    <name evidence="3" type="ORF">LSUB1_G007538</name>
</gene>
<organism evidence="3 4">
    <name type="scientific">Lachnellula subtilissima</name>
    <dbReference type="NCBI Taxonomy" id="602034"/>
    <lineage>
        <taxon>Eukaryota</taxon>
        <taxon>Fungi</taxon>
        <taxon>Dikarya</taxon>
        <taxon>Ascomycota</taxon>
        <taxon>Pezizomycotina</taxon>
        <taxon>Leotiomycetes</taxon>
        <taxon>Helotiales</taxon>
        <taxon>Lachnaceae</taxon>
        <taxon>Lachnellula</taxon>
    </lineage>
</organism>
<keyword evidence="4" id="KW-1185">Reference proteome</keyword>
<sequence length="273" mass="30511">MEPAQLSPSILAMFKYIETMPTSLETVNVFHRQARPLDLETSNMSSDTSATPPPAQKRPHGKKLSPKILVRDPQLHPSKIFPIDNIVVGAAEQKFTVHKNLAEHYSPFFTKAFNSAFIEGQTQEMVLEDVEAVIFGLVVNWLYTQKIIHPEDKKIQLVEIVKLWVLAGRFLIPRLQNDAIRRTQDTPGYSREEFEPYAVLDDVLRLCGFMAGPPMGVELLEYFVEIVTGEGGDTAAIVIKALVIHCAPFLSNMAPSKVIEDYFVEEGDAVSGN</sequence>
<evidence type="ECO:0000313" key="3">
    <source>
        <dbReference type="EMBL" id="TVY32519.1"/>
    </source>
</evidence>
<dbReference type="InterPro" id="IPR000210">
    <property type="entry name" value="BTB/POZ_dom"/>
</dbReference>
<name>A0A8H8RC97_9HELO</name>
<dbReference type="PROSITE" id="PS50097">
    <property type="entry name" value="BTB"/>
    <property type="match status" value="1"/>
</dbReference>
<evidence type="ECO:0000259" key="2">
    <source>
        <dbReference type="PROSITE" id="PS50097"/>
    </source>
</evidence>
<protein>
    <recommendedName>
        <fullName evidence="2">BTB domain-containing protein</fullName>
    </recommendedName>
</protein>
<dbReference type="PANTHER" id="PTHR47843:SF2">
    <property type="entry name" value="BTB DOMAIN-CONTAINING PROTEIN"/>
    <property type="match status" value="1"/>
</dbReference>
<dbReference type="SMART" id="SM00225">
    <property type="entry name" value="BTB"/>
    <property type="match status" value="1"/>
</dbReference>
<feature type="domain" description="BTB" evidence="2">
    <location>
        <begin position="84"/>
        <end position="151"/>
    </location>
</feature>
<feature type="region of interest" description="Disordered" evidence="1">
    <location>
        <begin position="39"/>
        <end position="63"/>
    </location>
</feature>
<comment type="caution">
    <text evidence="3">The sequence shown here is derived from an EMBL/GenBank/DDBJ whole genome shotgun (WGS) entry which is preliminary data.</text>
</comment>
<dbReference type="InterPro" id="IPR011333">
    <property type="entry name" value="SKP1/BTB/POZ_sf"/>
</dbReference>